<dbReference type="PANTHER" id="PTHR12297:SF3">
    <property type="entry name" value="HIG1 DOMAIN FAMILY MEMBER 1A"/>
    <property type="match status" value="1"/>
</dbReference>
<evidence type="ECO:0000313" key="8">
    <source>
        <dbReference type="EMBL" id="KAG8186170.1"/>
    </source>
</evidence>
<dbReference type="AlphaFoldDB" id="A0AAV6URD5"/>
<keyword evidence="4" id="KW-0496">Mitochondrion</keyword>
<keyword evidence="9" id="KW-1185">Reference proteome</keyword>
<dbReference type="InterPro" id="IPR050355">
    <property type="entry name" value="RCF1"/>
</dbReference>
<dbReference type="PANTHER" id="PTHR12297">
    <property type="entry name" value="HYPOXIA-INDUCBILE GENE 1 HIG1 -RELATED"/>
    <property type="match status" value="1"/>
</dbReference>
<dbReference type="Proteomes" id="UP000827092">
    <property type="component" value="Unassembled WGS sequence"/>
</dbReference>
<evidence type="ECO:0000256" key="1">
    <source>
        <dbReference type="ARBA" id="ARBA00004325"/>
    </source>
</evidence>
<evidence type="ECO:0000256" key="5">
    <source>
        <dbReference type="ARBA" id="ARBA00023136"/>
    </source>
</evidence>
<dbReference type="EMBL" id="JAFNEN010000310">
    <property type="protein sequence ID" value="KAG8186170.1"/>
    <property type="molecule type" value="Genomic_DNA"/>
</dbReference>
<dbReference type="GO" id="GO:0097250">
    <property type="term" value="P:mitochondrial respirasome assembly"/>
    <property type="evidence" value="ECO:0007669"/>
    <property type="project" value="TreeGrafter"/>
</dbReference>
<comment type="subcellular location">
    <subcellularLocation>
        <location evidence="1">Mitochondrion membrane</location>
    </subcellularLocation>
</comment>
<dbReference type="InterPro" id="IPR007667">
    <property type="entry name" value="Hypoxia_induced_domain"/>
</dbReference>
<organism evidence="8 9">
    <name type="scientific">Oedothorax gibbosus</name>
    <dbReference type="NCBI Taxonomy" id="931172"/>
    <lineage>
        <taxon>Eukaryota</taxon>
        <taxon>Metazoa</taxon>
        <taxon>Ecdysozoa</taxon>
        <taxon>Arthropoda</taxon>
        <taxon>Chelicerata</taxon>
        <taxon>Arachnida</taxon>
        <taxon>Araneae</taxon>
        <taxon>Araneomorphae</taxon>
        <taxon>Entelegynae</taxon>
        <taxon>Araneoidea</taxon>
        <taxon>Linyphiidae</taxon>
        <taxon>Erigoninae</taxon>
        <taxon>Oedothorax</taxon>
    </lineage>
</organism>
<sequence>MTRLAKKSKESPLMVAGLSSFFVIAGYGIYKFRDRKLSASNYLMQLRVTAQGAVIGCLTLGILKSLYDRYKRSDET</sequence>
<gene>
    <name evidence="8" type="ORF">JTE90_011994</name>
</gene>
<reference evidence="8 9" key="1">
    <citation type="journal article" date="2022" name="Nat. Ecol. Evol.">
        <title>A masculinizing supergene underlies an exaggerated male reproductive morph in a spider.</title>
        <authorList>
            <person name="Hendrickx F."/>
            <person name="De Corte Z."/>
            <person name="Sonet G."/>
            <person name="Van Belleghem S.M."/>
            <person name="Kostlbacher S."/>
            <person name="Vangestel C."/>
        </authorList>
    </citation>
    <scope>NUCLEOTIDE SEQUENCE [LARGE SCALE GENOMIC DNA]</scope>
    <source>
        <strain evidence="8">W744_W776</strain>
    </source>
</reference>
<accession>A0AAV6URD5</accession>
<feature type="transmembrane region" description="Helical" evidence="6">
    <location>
        <begin position="12"/>
        <end position="30"/>
    </location>
</feature>
<evidence type="ECO:0000256" key="2">
    <source>
        <dbReference type="ARBA" id="ARBA00022692"/>
    </source>
</evidence>
<protein>
    <recommendedName>
        <fullName evidence="7">HIG1 domain-containing protein</fullName>
    </recommendedName>
</protein>
<feature type="transmembrane region" description="Helical" evidence="6">
    <location>
        <begin position="42"/>
        <end position="63"/>
    </location>
</feature>
<evidence type="ECO:0000256" key="3">
    <source>
        <dbReference type="ARBA" id="ARBA00022989"/>
    </source>
</evidence>
<evidence type="ECO:0000259" key="7">
    <source>
        <dbReference type="PROSITE" id="PS51503"/>
    </source>
</evidence>
<dbReference type="GO" id="GO:0031966">
    <property type="term" value="C:mitochondrial membrane"/>
    <property type="evidence" value="ECO:0007669"/>
    <property type="project" value="UniProtKB-SubCell"/>
</dbReference>
<keyword evidence="3 6" id="KW-1133">Transmembrane helix</keyword>
<evidence type="ECO:0000256" key="6">
    <source>
        <dbReference type="SAM" id="Phobius"/>
    </source>
</evidence>
<evidence type="ECO:0000313" key="9">
    <source>
        <dbReference type="Proteomes" id="UP000827092"/>
    </source>
</evidence>
<feature type="domain" description="HIG1" evidence="7">
    <location>
        <begin position="1"/>
        <end position="76"/>
    </location>
</feature>
<dbReference type="Gene3D" id="6.10.140.1320">
    <property type="match status" value="1"/>
</dbReference>
<comment type="caution">
    <text evidence="8">The sequence shown here is derived from an EMBL/GenBank/DDBJ whole genome shotgun (WGS) entry which is preliminary data.</text>
</comment>
<keyword evidence="2 6" id="KW-0812">Transmembrane</keyword>
<dbReference type="Pfam" id="PF04588">
    <property type="entry name" value="HIG_1_N"/>
    <property type="match status" value="1"/>
</dbReference>
<keyword evidence="5 6" id="KW-0472">Membrane</keyword>
<evidence type="ECO:0000256" key="4">
    <source>
        <dbReference type="ARBA" id="ARBA00023128"/>
    </source>
</evidence>
<name>A0AAV6URD5_9ARAC</name>
<proteinExistence type="predicted"/>
<dbReference type="PROSITE" id="PS51503">
    <property type="entry name" value="HIG1"/>
    <property type="match status" value="1"/>
</dbReference>